<dbReference type="CDD" id="cd11033">
    <property type="entry name" value="CYP142-like"/>
    <property type="match status" value="1"/>
</dbReference>
<keyword evidence="2" id="KW-0479">Metal-binding</keyword>
<gene>
    <name evidence="3" type="ORF">GCM10009760_29840</name>
</gene>
<evidence type="ECO:0000313" key="4">
    <source>
        <dbReference type="Proteomes" id="UP001422759"/>
    </source>
</evidence>
<dbReference type="InterPro" id="IPR001128">
    <property type="entry name" value="Cyt_P450"/>
</dbReference>
<dbReference type="Pfam" id="PF00067">
    <property type="entry name" value="p450"/>
    <property type="match status" value="1"/>
</dbReference>
<dbReference type="InterPro" id="IPR002397">
    <property type="entry name" value="Cyt_P450_B"/>
</dbReference>
<dbReference type="Proteomes" id="UP001422759">
    <property type="component" value="Unassembled WGS sequence"/>
</dbReference>
<dbReference type="RefSeq" id="WP_344464946.1">
    <property type="nucleotide sequence ID" value="NZ_BAAANT010000014.1"/>
</dbReference>
<accession>A0ABN2ZK54</accession>
<protein>
    <submittedName>
        <fullName evidence="3">Cytochrome P450</fullName>
    </submittedName>
</protein>
<comment type="caution">
    <text evidence="3">The sequence shown here is derived from an EMBL/GenBank/DDBJ whole genome shotgun (WGS) entry which is preliminary data.</text>
</comment>
<dbReference type="InterPro" id="IPR036396">
    <property type="entry name" value="Cyt_P450_sf"/>
</dbReference>
<dbReference type="EMBL" id="BAAANT010000014">
    <property type="protein sequence ID" value="GAA2143447.1"/>
    <property type="molecule type" value="Genomic_DNA"/>
</dbReference>
<comment type="similarity">
    <text evidence="1 2">Belongs to the cytochrome P450 family.</text>
</comment>
<dbReference type="Gene3D" id="1.10.630.10">
    <property type="entry name" value="Cytochrome P450"/>
    <property type="match status" value="1"/>
</dbReference>
<evidence type="ECO:0000256" key="2">
    <source>
        <dbReference type="RuleBase" id="RU000461"/>
    </source>
</evidence>
<keyword evidence="4" id="KW-1185">Reference proteome</keyword>
<dbReference type="PROSITE" id="PS00086">
    <property type="entry name" value="CYTOCHROME_P450"/>
    <property type="match status" value="1"/>
</dbReference>
<keyword evidence="2" id="KW-0349">Heme</keyword>
<dbReference type="PANTHER" id="PTHR46696:SF4">
    <property type="entry name" value="BIOTIN BIOSYNTHESIS CYTOCHROME P450"/>
    <property type="match status" value="1"/>
</dbReference>
<dbReference type="InterPro" id="IPR017972">
    <property type="entry name" value="Cyt_P450_CS"/>
</dbReference>
<sequence length="404" mass="44482">MDAPQTGAVTGRFDLADPARFADDGYLAELDRLREDDPVSRHPEADGPGFWVVTRHADVCQVYSNDSLFSSNRGMRLGGDPDAVRAVADRMLIVSDPPRHQRIRRLVGSAFTPRAMRALESSIRTVVGELMDTALESGSCEFVSTVARPLPTDLVCAYMGLPRADWRTVGELTTEGIDSEDEDDRFAANTELFLYFSRVIEQRRRQPGEDMISSMLAAADEAAGPEPFSDVDLVMNFVGILIGANETTRYTVAGGLVALTEHPAQWQALQRDAGLVDTAVDEILRWVAPAVHALRTVTSDTELHGHTLAAGDRVTVWTAAANRDPRVFEQPERFDLARTPNRQLSFGYGRHVCVGARLARMQIAAFVEELRTRVGAIELDGPVAWNPSNFTRGPIRLPVRLSAR</sequence>
<proteinExistence type="inferred from homology"/>
<evidence type="ECO:0000256" key="1">
    <source>
        <dbReference type="ARBA" id="ARBA00010617"/>
    </source>
</evidence>
<dbReference type="PANTHER" id="PTHR46696">
    <property type="entry name" value="P450, PUTATIVE (EUROFUNG)-RELATED"/>
    <property type="match status" value="1"/>
</dbReference>
<evidence type="ECO:0000313" key="3">
    <source>
        <dbReference type="EMBL" id="GAA2143447.1"/>
    </source>
</evidence>
<dbReference type="PRINTS" id="PR00359">
    <property type="entry name" value="BP450"/>
</dbReference>
<name>A0ABN2ZK54_9ACTN</name>
<dbReference type="SUPFAM" id="SSF48264">
    <property type="entry name" value="Cytochrome P450"/>
    <property type="match status" value="1"/>
</dbReference>
<organism evidence="3 4">
    <name type="scientific">Kitasatospora kazusensis</name>
    <dbReference type="NCBI Taxonomy" id="407974"/>
    <lineage>
        <taxon>Bacteria</taxon>
        <taxon>Bacillati</taxon>
        <taxon>Actinomycetota</taxon>
        <taxon>Actinomycetes</taxon>
        <taxon>Kitasatosporales</taxon>
        <taxon>Streptomycetaceae</taxon>
        <taxon>Kitasatospora</taxon>
    </lineage>
</organism>
<keyword evidence="2" id="KW-0408">Iron</keyword>
<reference evidence="3 4" key="1">
    <citation type="journal article" date="2019" name="Int. J. Syst. Evol. Microbiol.">
        <title>The Global Catalogue of Microorganisms (GCM) 10K type strain sequencing project: providing services to taxonomists for standard genome sequencing and annotation.</title>
        <authorList>
            <consortium name="The Broad Institute Genomics Platform"/>
            <consortium name="The Broad Institute Genome Sequencing Center for Infectious Disease"/>
            <person name="Wu L."/>
            <person name="Ma J."/>
        </authorList>
    </citation>
    <scope>NUCLEOTIDE SEQUENCE [LARGE SCALE GENOMIC DNA]</scope>
    <source>
        <strain evidence="3 4">JCM 14560</strain>
    </source>
</reference>
<keyword evidence="2" id="KW-0503">Monooxygenase</keyword>
<keyword evidence="2" id="KW-0560">Oxidoreductase</keyword>